<dbReference type="InterPro" id="IPR036388">
    <property type="entry name" value="WH-like_DNA-bd_sf"/>
</dbReference>
<dbReference type="Gene3D" id="1.10.10.10">
    <property type="entry name" value="Winged helix-like DNA-binding domain superfamily/Winged helix DNA-binding domain"/>
    <property type="match status" value="1"/>
</dbReference>
<dbReference type="InterPro" id="IPR013655">
    <property type="entry name" value="PAS_fold_3"/>
</dbReference>
<dbReference type="AlphaFoldDB" id="A0AA97CWY4"/>
<dbReference type="EMBL" id="CP128986">
    <property type="protein sequence ID" value="WOC14055.1"/>
    <property type="molecule type" value="Genomic_DNA"/>
</dbReference>
<dbReference type="SUPFAM" id="SSF55785">
    <property type="entry name" value="PYP-like sensor domain (PAS domain)"/>
    <property type="match status" value="1"/>
</dbReference>
<dbReference type="GO" id="GO:0003723">
    <property type="term" value="F:RNA binding"/>
    <property type="evidence" value="ECO:0007669"/>
    <property type="project" value="InterPro"/>
</dbReference>
<gene>
    <name evidence="2" type="ORF">MP11Mi_31670</name>
</gene>
<dbReference type="SMART" id="SM01012">
    <property type="entry name" value="ANTAR"/>
    <property type="match status" value="1"/>
</dbReference>
<feature type="domain" description="ANTAR" evidence="1">
    <location>
        <begin position="129"/>
        <end position="190"/>
    </location>
</feature>
<accession>A0AA97CWY4</accession>
<dbReference type="PROSITE" id="PS50921">
    <property type="entry name" value="ANTAR"/>
    <property type="match status" value="1"/>
</dbReference>
<dbReference type="SUPFAM" id="SSF52172">
    <property type="entry name" value="CheY-like"/>
    <property type="match status" value="1"/>
</dbReference>
<dbReference type="InterPro" id="IPR011006">
    <property type="entry name" value="CheY-like_superfamily"/>
</dbReference>
<dbReference type="InterPro" id="IPR035965">
    <property type="entry name" value="PAS-like_dom_sf"/>
</dbReference>
<proteinExistence type="predicted"/>
<evidence type="ECO:0000313" key="2">
    <source>
        <dbReference type="EMBL" id="WOC14055.1"/>
    </source>
</evidence>
<dbReference type="Pfam" id="PF08447">
    <property type="entry name" value="PAS_3"/>
    <property type="match status" value="1"/>
</dbReference>
<reference evidence="2" key="1">
    <citation type="submission" date="2023-06" db="EMBL/GenBank/DDBJ databases">
        <title>Gordonia sp. nov. and Pseudochrobactrum sp. nov., two species isolated from the burying beetle Nicrophorus vespilloides.</title>
        <authorList>
            <person name="Poehlein A."/>
            <person name="Guzman J."/>
            <person name="Daniel R."/>
            <person name="Vilcinskas A."/>
        </authorList>
    </citation>
    <scope>NUCLEOTIDE SEQUENCE</scope>
    <source>
        <strain evidence="2">MP11Mi</strain>
    </source>
</reference>
<sequence>MTNAINSGPDPARQPAPGPGVGSFRYWFDEDRWEWSDEVAAIHGYRSAEVQPTTALLTSHKHADDRQSFTDLVRTMREARTQFSSRHRIIDTSGRTHHVVVMGRTFRDRYGDVTGTEGFYVDLGLAVDDTVRDRVDERVQHFRARGAVIEQAKGMLMLVYGIDDGRAFDVLRWLSQSRNVPVVDICRTIVEGALTDPRIPESVRREFDLVVLNGATESGP</sequence>
<dbReference type="RefSeq" id="WP_420039822.1">
    <property type="nucleotide sequence ID" value="NZ_CP128986.1"/>
</dbReference>
<organism evidence="2">
    <name type="scientific">Gordonia sp. MP11Mi</name>
    <dbReference type="NCBI Taxonomy" id="3022769"/>
    <lineage>
        <taxon>Bacteria</taxon>
        <taxon>Bacillati</taxon>
        <taxon>Actinomycetota</taxon>
        <taxon>Actinomycetes</taxon>
        <taxon>Mycobacteriales</taxon>
        <taxon>Gordoniaceae</taxon>
        <taxon>Gordonia</taxon>
    </lineage>
</organism>
<protein>
    <recommendedName>
        <fullName evidence="1">ANTAR domain-containing protein</fullName>
    </recommendedName>
</protein>
<dbReference type="Pfam" id="PF03861">
    <property type="entry name" value="ANTAR"/>
    <property type="match status" value="1"/>
</dbReference>
<dbReference type="InterPro" id="IPR005561">
    <property type="entry name" value="ANTAR"/>
</dbReference>
<name>A0AA97CWY4_9ACTN</name>
<dbReference type="Gene3D" id="3.30.450.20">
    <property type="entry name" value="PAS domain"/>
    <property type="match status" value="1"/>
</dbReference>
<evidence type="ECO:0000259" key="1">
    <source>
        <dbReference type="PROSITE" id="PS50921"/>
    </source>
</evidence>